<dbReference type="AlphaFoldDB" id="A0A7I7YXZ3"/>
<accession>A0A7I7YXZ3</accession>
<dbReference type="RefSeq" id="WP_085270646.1">
    <property type="nucleotide sequence ID" value="NZ_AP022614.1"/>
</dbReference>
<gene>
    <name evidence="1" type="ORF">MPRM_28820</name>
</gene>
<dbReference type="EMBL" id="AP022614">
    <property type="protein sequence ID" value="BBZ45601.1"/>
    <property type="molecule type" value="Genomic_DNA"/>
</dbReference>
<reference evidence="1 2" key="1">
    <citation type="journal article" date="2019" name="Emerg. Microbes Infect.">
        <title>Comprehensive subspecies identification of 175 nontuberculous mycobacteria species based on 7547 genomic profiles.</title>
        <authorList>
            <person name="Matsumoto Y."/>
            <person name="Kinjo T."/>
            <person name="Motooka D."/>
            <person name="Nabeya D."/>
            <person name="Jung N."/>
            <person name="Uechi K."/>
            <person name="Horii T."/>
            <person name="Iida T."/>
            <person name="Fujita J."/>
            <person name="Nakamura S."/>
        </authorList>
    </citation>
    <scope>NUCLEOTIDE SEQUENCE [LARGE SCALE GENOMIC DNA]</scope>
    <source>
        <strain evidence="1 2">JCM 14742</strain>
    </source>
</reference>
<dbReference type="OrthoDB" id="9800454at2"/>
<sequence length="235" mass="26874">MDLSVRSTMPEVLDGETVDIADYRRCLNELAVVNRITLTHRPSLHWLAQATKGWPVGEKFSVLDVGYGDGDLLRAIARWADRRGLKAQLTGIDLNPRSAQAASGATPPEMDITYLTGDVFSYTPSEPADFIVSSQFAHHLGDDDIVKFLHWLETNSVYGWHVSDLHRHSLAYHSFPILARLMRWHGIVLSDGLVSIARSFRRQDWEEYLDKAGLDAEISWYAFRFCVRRMKREWN</sequence>
<organism evidence="1 2">
    <name type="scientific">Mycobacterium parmense</name>
    <dbReference type="NCBI Taxonomy" id="185642"/>
    <lineage>
        <taxon>Bacteria</taxon>
        <taxon>Bacillati</taxon>
        <taxon>Actinomycetota</taxon>
        <taxon>Actinomycetes</taxon>
        <taxon>Mycobacteriales</taxon>
        <taxon>Mycobacteriaceae</taxon>
        <taxon>Mycobacterium</taxon>
        <taxon>Mycobacterium simiae complex</taxon>
    </lineage>
</organism>
<dbReference type="InterPro" id="IPR029063">
    <property type="entry name" value="SAM-dependent_MTases_sf"/>
</dbReference>
<dbReference type="Gene3D" id="3.40.50.150">
    <property type="entry name" value="Vaccinia Virus protein VP39"/>
    <property type="match status" value="1"/>
</dbReference>
<evidence type="ECO:0000313" key="2">
    <source>
        <dbReference type="Proteomes" id="UP000467105"/>
    </source>
</evidence>
<dbReference type="Proteomes" id="UP000467105">
    <property type="component" value="Chromosome"/>
</dbReference>
<name>A0A7I7YXZ3_9MYCO</name>
<evidence type="ECO:0000313" key="1">
    <source>
        <dbReference type="EMBL" id="BBZ45601.1"/>
    </source>
</evidence>
<proteinExistence type="predicted"/>
<keyword evidence="2" id="KW-1185">Reference proteome</keyword>
<protein>
    <submittedName>
        <fullName evidence="1">Uncharacterized protein</fullName>
    </submittedName>
</protein>
<dbReference type="SUPFAM" id="SSF53335">
    <property type="entry name" value="S-adenosyl-L-methionine-dependent methyltransferases"/>
    <property type="match status" value="1"/>
</dbReference>
<dbReference type="InterPro" id="IPR041698">
    <property type="entry name" value="Methyltransf_25"/>
</dbReference>
<dbReference type="CDD" id="cd02440">
    <property type="entry name" value="AdoMet_MTases"/>
    <property type="match status" value="1"/>
</dbReference>
<dbReference type="Pfam" id="PF13649">
    <property type="entry name" value="Methyltransf_25"/>
    <property type="match status" value="1"/>
</dbReference>